<protein>
    <submittedName>
        <fullName evidence="1">Uncharacterized protein</fullName>
    </submittedName>
</protein>
<reference evidence="1" key="1">
    <citation type="journal article" date="2022" name="IScience">
        <title>Evolution of zygomycete secretomes and the origins of terrestrial fungal ecologies.</title>
        <authorList>
            <person name="Chang Y."/>
            <person name="Wang Y."/>
            <person name="Mondo S."/>
            <person name="Ahrendt S."/>
            <person name="Andreopoulos W."/>
            <person name="Barry K."/>
            <person name="Beard J."/>
            <person name="Benny G.L."/>
            <person name="Blankenship S."/>
            <person name="Bonito G."/>
            <person name="Cuomo C."/>
            <person name="Desiro A."/>
            <person name="Gervers K.A."/>
            <person name="Hundley H."/>
            <person name="Kuo A."/>
            <person name="LaButti K."/>
            <person name="Lang B.F."/>
            <person name="Lipzen A."/>
            <person name="O'Donnell K."/>
            <person name="Pangilinan J."/>
            <person name="Reynolds N."/>
            <person name="Sandor L."/>
            <person name="Smith M.E."/>
            <person name="Tsang A."/>
            <person name="Grigoriev I.V."/>
            <person name="Stajich J.E."/>
            <person name="Spatafora J.W."/>
        </authorList>
    </citation>
    <scope>NUCLEOTIDE SEQUENCE</scope>
    <source>
        <strain evidence="1">RSA 2281</strain>
    </source>
</reference>
<proteinExistence type="predicted"/>
<evidence type="ECO:0000313" key="2">
    <source>
        <dbReference type="Proteomes" id="UP001209540"/>
    </source>
</evidence>
<comment type="caution">
    <text evidence="1">The sequence shown here is derived from an EMBL/GenBank/DDBJ whole genome shotgun (WGS) entry which is preliminary data.</text>
</comment>
<dbReference type="AlphaFoldDB" id="A0AAD5K7T1"/>
<reference evidence="1" key="2">
    <citation type="submission" date="2023-02" db="EMBL/GenBank/DDBJ databases">
        <authorList>
            <consortium name="DOE Joint Genome Institute"/>
            <person name="Mondo S.J."/>
            <person name="Chang Y."/>
            <person name="Wang Y."/>
            <person name="Ahrendt S."/>
            <person name="Andreopoulos W."/>
            <person name="Barry K."/>
            <person name="Beard J."/>
            <person name="Benny G.L."/>
            <person name="Blankenship S."/>
            <person name="Bonito G."/>
            <person name="Cuomo C."/>
            <person name="Desiro A."/>
            <person name="Gervers K.A."/>
            <person name="Hundley H."/>
            <person name="Kuo A."/>
            <person name="LaButti K."/>
            <person name="Lang B.F."/>
            <person name="Lipzen A."/>
            <person name="O'Donnell K."/>
            <person name="Pangilinan J."/>
            <person name="Reynolds N."/>
            <person name="Sandor L."/>
            <person name="Smith M.W."/>
            <person name="Tsang A."/>
            <person name="Grigoriev I.V."/>
            <person name="Stajich J.E."/>
            <person name="Spatafora J.W."/>
        </authorList>
    </citation>
    <scope>NUCLEOTIDE SEQUENCE</scope>
    <source>
        <strain evidence="1">RSA 2281</strain>
    </source>
</reference>
<sequence>MASSSSIQTQTSSYYQYERIIIPILPMKPHQRDVTRLCHEDNRILKLSLFSSLSVTCIFQINYPHYLYPNDYFSSEKLDYFVNKMNGLICVEPMTWIEQPLQSIMSQNCGLRLEQPTLSMSTQSYNPSYCFRPLLNTVSSINTPLSVALERPAPHGNLIKIYLRMEWQTKKPSSLTNALEELTEDMKE</sequence>
<keyword evidence="2" id="KW-1185">Reference proteome</keyword>
<feature type="non-terminal residue" evidence="1">
    <location>
        <position position="188"/>
    </location>
</feature>
<dbReference type="Proteomes" id="UP001209540">
    <property type="component" value="Unassembled WGS sequence"/>
</dbReference>
<dbReference type="EMBL" id="JAIXMP010000005">
    <property type="protein sequence ID" value="KAI9273057.1"/>
    <property type="molecule type" value="Genomic_DNA"/>
</dbReference>
<evidence type="ECO:0000313" key="1">
    <source>
        <dbReference type="EMBL" id="KAI9273057.1"/>
    </source>
</evidence>
<name>A0AAD5K7T1_9FUNG</name>
<accession>A0AAD5K7T1</accession>
<gene>
    <name evidence="1" type="ORF">BDA99DRAFT_569289</name>
</gene>
<organism evidence="1 2">
    <name type="scientific">Phascolomyces articulosus</name>
    <dbReference type="NCBI Taxonomy" id="60185"/>
    <lineage>
        <taxon>Eukaryota</taxon>
        <taxon>Fungi</taxon>
        <taxon>Fungi incertae sedis</taxon>
        <taxon>Mucoromycota</taxon>
        <taxon>Mucoromycotina</taxon>
        <taxon>Mucoromycetes</taxon>
        <taxon>Mucorales</taxon>
        <taxon>Lichtheimiaceae</taxon>
        <taxon>Phascolomyces</taxon>
    </lineage>
</organism>